<sequence>MNARAVAAWSAACLTIVLTTTNPGYRLEMLAVTATVLLVSAGARRSRRALLAAGLAGLLSAAFNFVLSHLGADVLFSLPESIPAIGGPYTVEAAVFGLAVGVTLAAAVLAVAPLAVLIEPDQVVDALPGFLHGSGAAVAAALNLVPSLGGTFRSVSDAQKLRGWSPRGPRSWAEVVVPVVLTAIEDSIQLAESMAARGFGSGPRTRLEPSRMNARDWLTVAAAASGAGVFVACVLAGVVAEWDAYPTLRLPPLAPLPAAACLLPAIPAVWWRSPRLPV</sequence>
<evidence type="ECO:0000256" key="1">
    <source>
        <dbReference type="ARBA" id="ARBA00004141"/>
    </source>
</evidence>
<dbReference type="PANTHER" id="PTHR33514">
    <property type="entry name" value="PROTEIN ABCI12, CHLOROPLASTIC"/>
    <property type="match status" value="1"/>
</dbReference>
<reference evidence="6" key="1">
    <citation type="submission" date="2020-10" db="EMBL/GenBank/DDBJ databases">
        <title>Ca. Dormibacterota MAGs.</title>
        <authorList>
            <person name="Montgomery K."/>
        </authorList>
    </citation>
    <scope>NUCLEOTIDE SEQUENCE [LARGE SCALE GENOMIC DNA]</scope>
    <source>
        <strain evidence="6">SC8812_S17_10</strain>
    </source>
</reference>
<evidence type="ECO:0008006" key="8">
    <source>
        <dbReference type="Google" id="ProtNLM"/>
    </source>
</evidence>
<comment type="subcellular location">
    <subcellularLocation>
        <location evidence="1">Membrane</location>
        <topology evidence="1">Multi-pass membrane protein</topology>
    </subcellularLocation>
</comment>
<dbReference type="GO" id="GO:0005886">
    <property type="term" value="C:plasma membrane"/>
    <property type="evidence" value="ECO:0007669"/>
    <property type="project" value="UniProtKB-ARBA"/>
</dbReference>
<dbReference type="AlphaFoldDB" id="A0A934K194"/>
<protein>
    <recommendedName>
        <fullName evidence="8">Energy-coupling factor transporter transmembrane protein EcfT</fullName>
    </recommendedName>
</protein>
<gene>
    <name evidence="6" type="ORF">JF922_01140</name>
</gene>
<name>A0A934K194_9BACT</name>
<comment type="caution">
    <text evidence="6">The sequence shown here is derived from an EMBL/GenBank/DDBJ whole genome shotgun (WGS) entry which is preliminary data.</text>
</comment>
<evidence type="ECO:0000256" key="2">
    <source>
        <dbReference type="ARBA" id="ARBA00022692"/>
    </source>
</evidence>
<dbReference type="Pfam" id="PF02361">
    <property type="entry name" value="CbiQ"/>
    <property type="match status" value="1"/>
</dbReference>
<feature type="transmembrane region" description="Helical" evidence="5">
    <location>
        <begin position="50"/>
        <end position="72"/>
    </location>
</feature>
<accession>A0A934K194</accession>
<evidence type="ECO:0000313" key="6">
    <source>
        <dbReference type="EMBL" id="MBJ7596680.1"/>
    </source>
</evidence>
<dbReference type="InterPro" id="IPR003339">
    <property type="entry name" value="ABC/ECF_trnsptr_transmembrane"/>
</dbReference>
<keyword evidence="7" id="KW-1185">Reference proteome</keyword>
<evidence type="ECO:0000256" key="3">
    <source>
        <dbReference type="ARBA" id="ARBA00022989"/>
    </source>
</evidence>
<evidence type="ECO:0000256" key="4">
    <source>
        <dbReference type="ARBA" id="ARBA00023136"/>
    </source>
</evidence>
<feature type="transmembrane region" description="Helical" evidence="5">
    <location>
        <begin position="217"/>
        <end position="240"/>
    </location>
</feature>
<dbReference type="EMBL" id="JAEKNR010000016">
    <property type="protein sequence ID" value="MBJ7596680.1"/>
    <property type="molecule type" value="Genomic_DNA"/>
</dbReference>
<dbReference type="Proteomes" id="UP000612893">
    <property type="component" value="Unassembled WGS sequence"/>
</dbReference>
<keyword evidence="4 5" id="KW-0472">Membrane</keyword>
<evidence type="ECO:0000313" key="7">
    <source>
        <dbReference type="Proteomes" id="UP000612893"/>
    </source>
</evidence>
<organism evidence="6 7">
    <name type="scientific">Candidatus Nephthysia bennettiae</name>
    <dbReference type="NCBI Taxonomy" id="3127016"/>
    <lineage>
        <taxon>Bacteria</taxon>
        <taxon>Bacillati</taxon>
        <taxon>Candidatus Dormiibacterota</taxon>
        <taxon>Candidatus Dormibacteria</taxon>
        <taxon>Candidatus Dormibacterales</taxon>
        <taxon>Candidatus Dormibacteraceae</taxon>
        <taxon>Candidatus Nephthysia</taxon>
    </lineage>
</organism>
<feature type="transmembrane region" description="Helical" evidence="5">
    <location>
        <begin position="252"/>
        <end position="271"/>
    </location>
</feature>
<keyword evidence="3 5" id="KW-1133">Transmembrane helix</keyword>
<dbReference type="RefSeq" id="WP_338198510.1">
    <property type="nucleotide sequence ID" value="NZ_JAEKNR010000016.1"/>
</dbReference>
<proteinExistence type="predicted"/>
<evidence type="ECO:0000256" key="5">
    <source>
        <dbReference type="SAM" id="Phobius"/>
    </source>
</evidence>
<feature type="transmembrane region" description="Helical" evidence="5">
    <location>
        <begin position="93"/>
        <end position="118"/>
    </location>
</feature>
<dbReference type="PANTHER" id="PTHR33514:SF15">
    <property type="entry name" value="COBALT TRANSPORT PROTEIN"/>
    <property type="match status" value="1"/>
</dbReference>
<keyword evidence="2 5" id="KW-0812">Transmembrane</keyword>
<dbReference type="CDD" id="cd16914">
    <property type="entry name" value="EcfT"/>
    <property type="match status" value="1"/>
</dbReference>